<feature type="transmembrane region" description="Helical" evidence="1">
    <location>
        <begin position="905"/>
        <end position="925"/>
    </location>
</feature>
<feature type="transmembrane region" description="Helical" evidence="1">
    <location>
        <begin position="359"/>
        <end position="376"/>
    </location>
</feature>
<dbReference type="Pfam" id="PF00873">
    <property type="entry name" value="ACR_tran"/>
    <property type="match status" value="1"/>
</dbReference>
<feature type="transmembrane region" description="Helical" evidence="1">
    <location>
        <begin position="519"/>
        <end position="539"/>
    </location>
</feature>
<name>A0ABT5VMD5_9BACT</name>
<protein>
    <submittedName>
        <fullName evidence="2">Efflux RND transporter permease subunit</fullName>
    </submittedName>
</protein>
<organism evidence="2 3">
    <name type="scientific">Paralabilibaculum antarcticum</name>
    <dbReference type="NCBI Taxonomy" id="2912572"/>
    <lineage>
        <taxon>Bacteria</taxon>
        <taxon>Pseudomonadati</taxon>
        <taxon>Bacteroidota</taxon>
        <taxon>Bacteroidia</taxon>
        <taxon>Marinilabiliales</taxon>
        <taxon>Marinifilaceae</taxon>
        <taxon>Paralabilibaculum</taxon>
    </lineage>
</organism>
<evidence type="ECO:0000313" key="3">
    <source>
        <dbReference type="Proteomes" id="UP001528920"/>
    </source>
</evidence>
<feature type="transmembrane region" description="Helical" evidence="1">
    <location>
        <begin position="881"/>
        <end position="899"/>
    </location>
</feature>
<dbReference type="Proteomes" id="UP001528920">
    <property type="component" value="Unassembled WGS sequence"/>
</dbReference>
<dbReference type="PRINTS" id="PR00702">
    <property type="entry name" value="ACRIFLAVINRP"/>
</dbReference>
<evidence type="ECO:0000313" key="2">
    <source>
        <dbReference type="EMBL" id="MDE5416602.1"/>
    </source>
</evidence>
<dbReference type="PANTHER" id="PTHR32063">
    <property type="match status" value="1"/>
</dbReference>
<feature type="transmembrane region" description="Helical" evidence="1">
    <location>
        <begin position="334"/>
        <end position="352"/>
    </location>
</feature>
<feature type="transmembrane region" description="Helical" evidence="1">
    <location>
        <begin position="954"/>
        <end position="972"/>
    </location>
</feature>
<dbReference type="Gene3D" id="3.30.70.1320">
    <property type="entry name" value="Multidrug efflux transporter AcrB pore domain like"/>
    <property type="match status" value="1"/>
</dbReference>
<keyword evidence="1" id="KW-0812">Transmembrane</keyword>
<feature type="transmembrane region" description="Helical" evidence="1">
    <location>
        <begin position="858"/>
        <end position="874"/>
    </location>
</feature>
<evidence type="ECO:0000256" key="1">
    <source>
        <dbReference type="SAM" id="Phobius"/>
    </source>
</evidence>
<feature type="transmembrane region" description="Helical" evidence="1">
    <location>
        <begin position="12"/>
        <end position="32"/>
    </location>
</feature>
<feature type="transmembrane region" description="Helical" evidence="1">
    <location>
        <begin position="984"/>
        <end position="1006"/>
    </location>
</feature>
<proteinExistence type="predicted"/>
<feature type="transmembrane region" description="Helical" evidence="1">
    <location>
        <begin position="388"/>
        <end position="411"/>
    </location>
</feature>
<keyword evidence="3" id="KW-1185">Reference proteome</keyword>
<dbReference type="SUPFAM" id="SSF82693">
    <property type="entry name" value="Multidrug efflux transporter AcrB pore domain, PN1, PN2, PC1 and PC2 subdomains"/>
    <property type="match status" value="2"/>
</dbReference>
<dbReference type="SUPFAM" id="SSF82714">
    <property type="entry name" value="Multidrug efflux transporter AcrB TolC docking domain, DN and DC subdomains"/>
    <property type="match status" value="2"/>
</dbReference>
<feature type="transmembrane region" description="Helical" evidence="1">
    <location>
        <begin position="432"/>
        <end position="450"/>
    </location>
</feature>
<reference evidence="2 3" key="1">
    <citation type="submission" date="2022-01" db="EMBL/GenBank/DDBJ databases">
        <title>Labilibaculum sp. nov, a marine bacterium isolated from Antarctica.</title>
        <authorList>
            <person name="Dai W."/>
        </authorList>
    </citation>
    <scope>NUCLEOTIDE SEQUENCE [LARGE SCALE GENOMIC DNA]</scope>
    <source>
        <strain evidence="2 3">DW002</strain>
    </source>
</reference>
<sequence length="1015" mass="112483">MSLTEYSLKNKIVIYFLLLIVMVGGISSYFSMGKLEDSLFTIKTALVITQYPGASAHEVEQEVTEVIERAAQSMDNIKEISSSSYAGLSIVDIDIEEKLRSDEMPQVWDILRKKITDASPDLPANVKTPNIIDDFGDVYGMFYAITGDGFSHEELNDYAQYLKRELLPVKHVGKITLFGNRIECIDVIIDDAKKSELGINPGIIAQVFNSQASIAAAGQIELQDRYVRVSGNNAFKNLEEIKNTIVQVRDEQFYLKDIAEIKKSYLEPAVGLMKRNGNDAIGLAISTTKGGNVLSLAENLKAKLDIIKPNLPLGLEINSVYNEAHEVEVANDDFIANLIMSVGIVVIVLLIFMGFQSGILIGSGLIFSILGTLIVMNAMDISLHRTSLAAIIIAMGMLVDNAIVVTDGALVSLQRGLNRRKAIVNISSSTSLPLLGATIIAILAFLPVFLAPNAAGEICRDLFLVLAISLTLSWFFAMTQTALTNERFLKVPKEIKDPYASRMYIKFKEFLIKSLRYRWISLASVILFLIVSMVAFGNLKQAFFMPLEKSYVEIDYWLPEGSSVNKVEEDLAKAEKELFKNYPEIINIVSSISQTPPRYILVAHNESYNTSFGQLMIETNSSEEADAMKPSLRKFFADNYSQARCRVKDYIAGPPIKYKVEARFMGPDPAVLRDLAEQTKIVMQNEPLCGDICDDWRNKVLTWVPQYSQVKASRVGISRSDFGNAIQQLTSTGLGIGVYRENEEQMPVMLKVNQNAQNSISSIENTGVWSQQGAYSVPLKDVVDNVEFKWENSVIKRFNRQRAITIKCDPEDPSVTGATLLSYMKKDIEAISLPEGYSFMWDGELKPSMESQEGTNKFMPVSLLLMVFIIIMLFNSVRQSLVVIAIIPLSIIGVGIGLFVTDNAFGFMAIVGFLGLIGMVLKNAIVLMDQININLNTEGMQAFSAVVNASISRLRPVSLAALTTILGMLPIVTDPMYGSMAVTIIFGLLFATVLTLIVVPLLYVIFYRIKVTELN</sequence>
<dbReference type="EMBL" id="JAKJSC010000001">
    <property type="protein sequence ID" value="MDE5416602.1"/>
    <property type="molecule type" value="Genomic_DNA"/>
</dbReference>
<keyword evidence="1" id="KW-0472">Membrane</keyword>
<feature type="transmembrane region" description="Helical" evidence="1">
    <location>
        <begin position="462"/>
        <end position="483"/>
    </location>
</feature>
<dbReference type="Gene3D" id="1.20.1640.10">
    <property type="entry name" value="Multidrug efflux transporter AcrB transmembrane domain"/>
    <property type="match status" value="2"/>
</dbReference>
<keyword evidence="1" id="KW-1133">Transmembrane helix</keyword>
<gene>
    <name evidence="2" type="ORF">L3049_01180</name>
</gene>
<comment type="caution">
    <text evidence="2">The sequence shown here is derived from an EMBL/GenBank/DDBJ whole genome shotgun (WGS) entry which is preliminary data.</text>
</comment>
<dbReference type="InterPro" id="IPR001036">
    <property type="entry name" value="Acrflvin-R"/>
</dbReference>
<dbReference type="SUPFAM" id="SSF82866">
    <property type="entry name" value="Multidrug efflux transporter AcrB transmembrane domain"/>
    <property type="match status" value="2"/>
</dbReference>
<dbReference type="Gene3D" id="3.30.2090.10">
    <property type="entry name" value="Multidrug efflux transporter AcrB TolC docking domain, DN and DC subdomains"/>
    <property type="match status" value="2"/>
</dbReference>
<dbReference type="Gene3D" id="3.30.70.1440">
    <property type="entry name" value="Multidrug efflux transporter AcrB pore domain"/>
    <property type="match status" value="1"/>
</dbReference>
<accession>A0ABT5VMD5</accession>
<dbReference type="PANTHER" id="PTHR32063:SF18">
    <property type="entry name" value="CATION EFFLUX SYSTEM PROTEIN"/>
    <property type="match status" value="1"/>
</dbReference>
<dbReference type="Gene3D" id="3.30.70.1430">
    <property type="entry name" value="Multidrug efflux transporter AcrB pore domain"/>
    <property type="match status" value="2"/>
</dbReference>
<dbReference type="InterPro" id="IPR027463">
    <property type="entry name" value="AcrB_DN_DC_subdom"/>
</dbReference>
<dbReference type="RefSeq" id="WP_275107944.1">
    <property type="nucleotide sequence ID" value="NZ_JAKJSC010000001.1"/>
</dbReference>